<comment type="similarity">
    <text evidence="6">Belongs to the TiaS family.</text>
</comment>
<dbReference type="GO" id="GO:0016879">
    <property type="term" value="F:ligase activity, forming carbon-nitrogen bonds"/>
    <property type="evidence" value="ECO:0007669"/>
    <property type="project" value="UniProtKB-UniRule"/>
</dbReference>
<keyword evidence="5 6" id="KW-0067">ATP-binding</keyword>
<comment type="function">
    <text evidence="6">ATP-dependent agmatine transferase that catalyzes the formation of 2-agmatinylcytidine (agm2C) at the wobble position (C34) of tRNA(Ile2), converting the codon specificity from AUG to AUA.</text>
</comment>
<dbReference type="HAMAP" id="MF_01892">
    <property type="entry name" value="tRNA_Ile2_agm2C_synt"/>
    <property type="match status" value="1"/>
</dbReference>
<dbReference type="RefSeq" id="WP_220680830.1">
    <property type="nucleotide sequence ID" value="NZ_CP037968.1"/>
</dbReference>
<gene>
    <name evidence="6" type="primary">tiaS</name>
    <name evidence="10" type="ORF">E2N92_08810</name>
</gene>
<dbReference type="OrthoDB" id="39189at2157"/>
<evidence type="ECO:0000259" key="7">
    <source>
        <dbReference type="Pfam" id="PF08489"/>
    </source>
</evidence>
<dbReference type="GO" id="GO:0002101">
    <property type="term" value="P:tRNA wobble cytosine modification"/>
    <property type="evidence" value="ECO:0007669"/>
    <property type="project" value="UniProtKB-UniRule"/>
</dbReference>
<dbReference type="InterPro" id="IPR013696">
    <property type="entry name" value="TiaS_FLD"/>
</dbReference>
<evidence type="ECO:0000259" key="9">
    <source>
        <dbReference type="Pfam" id="PF23783"/>
    </source>
</evidence>
<reference evidence="10" key="1">
    <citation type="journal article" date="2005" name="Int. J. Syst. Evol. Microbiol.">
        <title>Methanofollis formosanus sp. nov., isolated from a fish pond.</title>
        <authorList>
            <person name="Wu S.Y."/>
            <person name="Chen S.C."/>
            <person name="Lai M.C."/>
        </authorList>
    </citation>
    <scope>NUCLEOTIDE SEQUENCE</scope>
    <source>
        <strain evidence="10">ML15</strain>
    </source>
</reference>
<protein>
    <recommendedName>
        <fullName evidence="6">tRNA(Ile2) 2-agmatinylcytidine synthetase TiaS</fullName>
        <shortName evidence="6">tRNA(Ile2)-agm2C synthetase</shortName>
        <ecNumber evidence="6">6.3.4.22</ecNumber>
    </recommendedName>
    <alternativeName>
        <fullName evidence="6">tRNA(Ile2) agmatidine synthetase</fullName>
    </alternativeName>
</protein>
<evidence type="ECO:0000256" key="1">
    <source>
        <dbReference type="ARBA" id="ARBA00022490"/>
    </source>
</evidence>
<dbReference type="PANTHER" id="PTHR40705">
    <property type="entry name" value="TRNA(ILE2) 2-AGMATINYLCYTIDINE SYNTHETASE TIAS"/>
    <property type="match status" value="1"/>
</dbReference>
<evidence type="ECO:0000313" key="10">
    <source>
        <dbReference type="EMBL" id="QYZ79522.1"/>
    </source>
</evidence>
<evidence type="ECO:0000256" key="6">
    <source>
        <dbReference type="HAMAP-Rule" id="MF_01892"/>
    </source>
</evidence>
<comment type="subcellular location">
    <subcellularLocation>
        <location evidence="6">Cytoplasm</location>
    </subcellularLocation>
</comment>
<name>A0A8G1A1N2_9EURY</name>
<keyword evidence="4 6" id="KW-0547">Nucleotide-binding</keyword>
<evidence type="ECO:0000259" key="8">
    <source>
        <dbReference type="Pfam" id="PF22641"/>
    </source>
</evidence>
<dbReference type="Pfam" id="PF22641">
    <property type="entry name" value="TiaS_TCKD"/>
    <property type="match status" value="1"/>
</dbReference>
<feature type="domain" description="TiaS FLD" evidence="7">
    <location>
        <begin position="133"/>
        <end position="244"/>
    </location>
</feature>
<dbReference type="AlphaFoldDB" id="A0A8G1A1N2"/>
<proteinExistence type="inferred from homology"/>
<dbReference type="InterPro" id="IPR053870">
    <property type="entry name" value="TiaS-like_TCKD"/>
</dbReference>
<dbReference type="Pfam" id="PF08489">
    <property type="entry name" value="TiaS_FLD"/>
    <property type="match status" value="1"/>
</dbReference>
<dbReference type="EMBL" id="CP037968">
    <property type="protein sequence ID" value="QYZ79522.1"/>
    <property type="molecule type" value="Genomic_DNA"/>
</dbReference>
<dbReference type="Pfam" id="PF23783">
    <property type="entry name" value="Zn_ribbon_TiaS"/>
    <property type="match status" value="1"/>
</dbReference>
<dbReference type="Gene3D" id="3.90.600.20">
    <property type="match status" value="1"/>
</dbReference>
<dbReference type="GO" id="GO:0005524">
    <property type="term" value="F:ATP binding"/>
    <property type="evidence" value="ECO:0007669"/>
    <property type="project" value="UniProtKB-KW"/>
</dbReference>
<dbReference type="Proteomes" id="UP000826709">
    <property type="component" value="Chromosome"/>
</dbReference>
<comment type="catalytic activity">
    <reaction evidence="6">
        <text>cytidine(34) in tRNA(Ile2) + agmatine + ATP + H2O = 2-agmatinylcytidine(34) in tRNA(Ile2) + AMP + 2 phosphate + 2 H(+)</text>
        <dbReference type="Rhea" id="RHEA:43608"/>
        <dbReference type="Rhea" id="RHEA-COMP:10625"/>
        <dbReference type="Rhea" id="RHEA-COMP:10626"/>
        <dbReference type="ChEBI" id="CHEBI:15377"/>
        <dbReference type="ChEBI" id="CHEBI:15378"/>
        <dbReference type="ChEBI" id="CHEBI:30616"/>
        <dbReference type="ChEBI" id="CHEBI:43474"/>
        <dbReference type="ChEBI" id="CHEBI:58145"/>
        <dbReference type="ChEBI" id="CHEBI:82748"/>
        <dbReference type="ChEBI" id="CHEBI:83545"/>
        <dbReference type="ChEBI" id="CHEBI:456215"/>
        <dbReference type="EC" id="6.3.4.22"/>
    </reaction>
</comment>
<feature type="domain" description="TiaS C-terminal zinc ribbon" evidence="9">
    <location>
        <begin position="341"/>
        <end position="381"/>
    </location>
</feature>
<dbReference type="CDD" id="cd04482">
    <property type="entry name" value="RPA2_OBF_like"/>
    <property type="match status" value="1"/>
</dbReference>
<evidence type="ECO:0000313" key="11">
    <source>
        <dbReference type="Proteomes" id="UP000826709"/>
    </source>
</evidence>
<dbReference type="GO" id="GO:0005737">
    <property type="term" value="C:cytoplasm"/>
    <property type="evidence" value="ECO:0007669"/>
    <property type="project" value="UniProtKB-SubCell"/>
</dbReference>
<dbReference type="InterPro" id="IPR055394">
    <property type="entry name" value="Zn_ribbon_TiaS"/>
</dbReference>
<dbReference type="EC" id="6.3.4.22" evidence="6"/>
<evidence type="ECO:0000256" key="5">
    <source>
        <dbReference type="ARBA" id="ARBA00022840"/>
    </source>
</evidence>
<keyword evidence="3 6" id="KW-0819">tRNA processing</keyword>
<dbReference type="KEGG" id="mfk:E2N92_08810"/>
<dbReference type="Gene3D" id="2.40.50.1010">
    <property type="match status" value="1"/>
</dbReference>
<reference evidence="10" key="2">
    <citation type="submission" date="2019-03" db="EMBL/GenBank/DDBJ databases">
        <authorList>
            <person name="Chen S.-C."/>
            <person name="Wu S.-Y."/>
            <person name="Lai M.-C."/>
        </authorList>
    </citation>
    <scope>NUCLEOTIDE SEQUENCE</scope>
    <source>
        <strain evidence="10">ML15</strain>
    </source>
</reference>
<feature type="domain" description="TiaS-like TCKD" evidence="8">
    <location>
        <begin position="3"/>
        <end position="124"/>
    </location>
</feature>
<dbReference type="Gene3D" id="3.30.70.2200">
    <property type="match status" value="1"/>
</dbReference>
<evidence type="ECO:0000256" key="4">
    <source>
        <dbReference type="ARBA" id="ARBA00022741"/>
    </source>
</evidence>
<evidence type="ECO:0000256" key="2">
    <source>
        <dbReference type="ARBA" id="ARBA00022598"/>
    </source>
</evidence>
<organism evidence="10 11">
    <name type="scientific">Methanofollis formosanus</name>
    <dbReference type="NCBI Taxonomy" id="299308"/>
    <lineage>
        <taxon>Archaea</taxon>
        <taxon>Methanobacteriati</taxon>
        <taxon>Methanobacteriota</taxon>
        <taxon>Stenosarchaea group</taxon>
        <taxon>Methanomicrobia</taxon>
        <taxon>Methanomicrobiales</taxon>
        <taxon>Methanomicrobiaceae</taxon>
        <taxon>Methanofollis</taxon>
    </lineage>
</organism>
<evidence type="ECO:0000256" key="3">
    <source>
        <dbReference type="ARBA" id="ARBA00022694"/>
    </source>
</evidence>
<dbReference type="InterPro" id="IPR024913">
    <property type="entry name" value="tRNA_Ile2__agm2C_synt"/>
</dbReference>
<keyword evidence="2 6" id="KW-0436">Ligase</keyword>
<accession>A0A8G1A1N2</accession>
<sequence length="413" mass="44685">MLIGIDDTDSPAGMCTTYLGAVLVRKLEGAGVGVTETRLVRLNPNAPHKTRGNAAVCIRAEGDPETAFSIAEALVDDLADLSCENTNPGLVVAGEAPPPQFYWQAVRDFCTVSEAREVLDEVGALARGWKNCRGLIGATAAIASVLPDRTYELLAYRSADRFGTPRRVERASVFAAEAATWPHTWDSVDRKNRVVVCVPHTPDPVLYGIRGESPTWVKAAGGRIISEGAALAQIWVTNQGTDAHLVPGTIGALLDGRSYGVEATVAERATTGEGGHVEIAVRDDDEILRCMAYEPTKGFRDVVRALVPGDRVVVCGSYKHGSLNLEKIQIRETAEDVRYRPPLCPDCGKRMTSAGREKGYKCRRCGARAAEPEPVVSQRVIGPGWYEVPSTARRHLSKPLVRGEPGLREDEFD</sequence>
<dbReference type="PANTHER" id="PTHR40705:SF1">
    <property type="entry name" value="TRNA(ILE2) 2-AGMATINYLCYTIDINE SYNTHETASE TIAS"/>
    <property type="match status" value="1"/>
</dbReference>
<keyword evidence="1 6" id="KW-0963">Cytoplasm</keyword>
<keyword evidence="11" id="KW-1185">Reference proteome</keyword>